<dbReference type="GO" id="GO:0052693">
    <property type="term" value="F:epoxyqueuosine reductase activity"/>
    <property type="evidence" value="ECO:0007669"/>
    <property type="project" value="UniProtKB-EC"/>
</dbReference>
<evidence type="ECO:0000256" key="8">
    <source>
        <dbReference type="ARBA" id="ARBA00023014"/>
    </source>
</evidence>
<keyword evidence="5" id="KW-0671">Queuosine biosynthesis</keyword>
<gene>
    <name evidence="10" type="primary">queG</name>
    <name evidence="10" type="ORF">Mrose_00661</name>
</gene>
<keyword evidence="11" id="KW-1185">Reference proteome</keyword>
<dbReference type="AlphaFoldDB" id="A0A399EYR3"/>
<evidence type="ECO:0000256" key="6">
    <source>
        <dbReference type="ARBA" id="ARBA00023002"/>
    </source>
</evidence>
<dbReference type="Pfam" id="PF08331">
    <property type="entry name" value="QueG_DUF1730"/>
    <property type="match status" value="1"/>
</dbReference>
<dbReference type="RefSeq" id="WP_119276005.1">
    <property type="nucleotide sequence ID" value="NZ_QWLA01000007.1"/>
</dbReference>
<keyword evidence="3" id="KW-0819">tRNA processing</keyword>
<dbReference type="InterPro" id="IPR011989">
    <property type="entry name" value="ARM-like"/>
</dbReference>
<feature type="domain" description="4Fe-4S ferredoxin-type" evidence="9">
    <location>
        <begin position="173"/>
        <end position="202"/>
    </location>
</feature>
<keyword evidence="8" id="KW-0411">Iron-sulfur</keyword>
<dbReference type="Pfam" id="PF13484">
    <property type="entry name" value="Fer4_16"/>
    <property type="match status" value="1"/>
</dbReference>
<dbReference type="Pfam" id="PF13646">
    <property type="entry name" value="HEAT_2"/>
    <property type="match status" value="1"/>
</dbReference>
<dbReference type="PROSITE" id="PS51379">
    <property type="entry name" value="4FE4S_FER_2"/>
    <property type="match status" value="1"/>
</dbReference>
<dbReference type="InterPro" id="IPR017900">
    <property type="entry name" value="4Fe4S_Fe_S_CS"/>
</dbReference>
<dbReference type="Gene3D" id="1.25.10.10">
    <property type="entry name" value="Leucine-rich Repeat Variant"/>
    <property type="match status" value="1"/>
</dbReference>
<evidence type="ECO:0000256" key="7">
    <source>
        <dbReference type="ARBA" id="ARBA00023004"/>
    </source>
</evidence>
<keyword evidence="2" id="KW-0963">Cytoplasm</keyword>
<dbReference type="PANTHER" id="PTHR30002:SF4">
    <property type="entry name" value="EPOXYQUEUOSINE REDUCTASE"/>
    <property type="match status" value="1"/>
</dbReference>
<evidence type="ECO:0000256" key="5">
    <source>
        <dbReference type="ARBA" id="ARBA00022785"/>
    </source>
</evidence>
<evidence type="ECO:0000259" key="9">
    <source>
        <dbReference type="PROSITE" id="PS51379"/>
    </source>
</evidence>
<sequence length="369" mass="40643">MDAQGALESYAREQGLLTAWAALELPEGVRRRYRDWIEQGAHAGMGYLGQRLEERLEPSRRFTWARSVLVLAAAHAYPDPGLPEGGLRLGRVARYAWVRDYHGLLRPHLAALESLARQAGVRAKGYVDHGPLSERSYAALGGLGWIGKNGMWMRMGEGSYLTLAVLLTELEAPPAPPHPNRCGRCTRCHSACPTQALPGDGTLDARRCVSYWTIEHRGLIPQALWAGIGDWLLGCDICQEVCPWNRKATAFWRGFTPEPELAHPDLWAFLVLSSRAFARRFEGTVYTRPGRSALARNALIVLCNTGDEAHLPYIRRALQDVNPVVRATAAAAMVRLGRAAEAESALRDPDPAVTRYVREALERAPAAGG</sequence>
<dbReference type="Gene3D" id="3.30.70.20">
    <property type="match status" value="1"/>
</dbReference>
<protein>
    <submittedName>
        <fullName evidence="10">Epoxyqueuosine reductase</fullName>
        <ecNumber evidence="10">1.17.99.6</ecNumber>
    </submittedName>
</protein>
<dbReference type="GO" id="GO:0046872">
    <property type="term" value="F:metal ion binding"/>
    <property type="evidence" value="ECO:0007669"/>
    <property type="project" value="UniProtKB-KW"/>
</dbReference>
<dbReference type="EMBL" id="QWLA01000007">
    <property type="protein sequence ID" value="RIH88830.1"/>
    <property type="molecule type" value="Genomic_DNA"/>
</dbReference>
<dbReference type="GO" id="GO:0051539">
    <property type="term" value="F:4 iron, 4 sulfur cluster binding"/>
    <property type="evidence" value="ECO:0007669"/>
    <property type="project" value="UniProtKB-KW"/>
</dbReference>
<dbReference type="SUPFAM" id="SSF48371">
    <property type="entry name" value="ARM repeat"/>
    <property type="match status" value="1"/>
</dbReference>
<dbReference type="OrthoDB" id="9784571at2"/>
<dbReference type="InterPro" id="IPR017896">
    <property type="entry name" value="4Fe4S_Fe-S-bd"/>
</dbReference>
<evidence type="ECO:0000256" key="4">
    <source>
        <dbReference type="ARBA" id="ARBA00022723"/>
    </source>
</evidence>
<keyword evidence="1" id="KW-0004">4Fe-4S</keyword>
<evidence type="ECO:0000256" key="2">
    <source>
        <dbReference type="ARBA" id="ARBA00022490"/>
    </source>
</evidence>
<dbReference type="NCBIfam" id="TIGR00276">
    <property type="entry name" value="tRNA epoxyqueuosine(34) reductase QueG"/>
    <property type="match status" value="1"/>
</dbReference>
<name>A0A399EYR3_9DEIN</name>
<keyword evidence="7" id="KW-0408">Iron</keyword>
<accession>A0A399EYR3</accession>
<dbReference type="PROSITE" id="PS00198">
    <property type="entry name" value="4FE4S_FER_1"/>
    <property type="match status" value="1"/>
</dbReference>
<dbReference type="Proteomes" id="UP000265341">
    <property type="component" value="Unassembled WGS sequence"/>
</dbReference>
<keyword evidence="4" id="KW-0479">Metal-binding</keyword>
<dbReference type="SUPFAM" id="SSF46548">
    <property type="entry name" value="alpha-helical ferredoxin"/>
    <property type="match status" value="1"/>
</dbReference>
<organism evidence="10 11">
    <name type="scientific">Calidithermus roseus</name>
    <dbReference type="NCBI Taxonomy" id="1644118"/>
    <lineage>
        <taxon>Bacteria</taxon>
        <taxon>Thermotogati</taxon>
        <taxon>Deinococcota</taxon>
        <taxon>Deinococci</taxon>
        <taxon>Thermales</taxon>
        <taxon>Thermaceae</taxon>
        <taxon>Calidithermus</taxon>
    </lineage>
</organism>
<dbReference type="PANTHER" id="PTHR30002">
    <property type="entry name" value="EPOXYQUEUOSINE REDUCTASE"/>
    <property type="match status" value="1"/>
</dbReference>
<dbReference type="InterPro" id="IPR013542">
    <property type="entry name" value="QueG_DUF1730"/>
</dbReference>
<reference evidence="10 11" key="1">
    <citation type="submission" date="2018-08" db="EMBL/GenBank/DDBJ databases">
        <title>Meiothermus roseus NBRC 110900 genome sequencing project.</title>
        <authorList>
            <person name="Da Costa M.S."/>
            <person name="Albuquerque L."/>
            <person name="Raposo P."/>
            <person name="Froufe H.J.C."/>
            <person name="Barroso C.S."/>
            <person name="Egas C."/>
        </authorList>
    </citation>
    <scope>NUCLEOTIDE SEQUENCE [LARGE SCALE GENOMIC DNA]</scope>
    <source>
        <strain evidence="10 11">NBRC 110900</strain>
    </source>
</reference>
<evidence type="ECO:0000313" key="10">
    <source>
        <dbReference type="EMBL" id="RIH88830.1"/>
    </source>
</evidence>
<dbReference type="InterPro" id="IPR016024">
    <property type="entry name" value="ARM-type_fold"/>
</dbReference>
<dbReference type="EC" id="1.17.99.6" evidence="10"/>
<evidence type="ECO:0000256" key="3">
    <source>
        <dbReference type="ARBA" id="ARBA00022694"/>
    </source>
</evidence>
<evidence type="ECO:0000313" key="11">
    <source>
        <dbReference type="Proteomes" id="UP000265341"/>
    </source>
</evidence>
<keyword evidence="6 10" id="KW-0560">Oxidoreductase</keyword>
<comment type="caution">
    <text evidence="10">The sequence shown here is derived from an EMBL/GenBank/DDBJ whole genome shotgun (WGS) entry which is preliminary data.</text>
</comment>
<dbReference type="InterPro" id="IPR004453">
    <property type="entry name" value="QueG"/>
</dbReference>
<dbReference type="GO" id="GO:0008616">
    <property type="term" value="P:tRNA queuosine(34) biosynthetic process"/>
    <property type="evidence" value="ECO:0007669"/>
    <property type="project" value="UniProtKB-KW"/>
</dbReference>
<proteinExistence type="predicted"/>
<evidence type="ECO:0000256" key="1">
    <source>
        <dbReference type="ARBA" id="ARBA00022485"/>
    </source>
</evidence>